<evidence type="ECO:0000313" key="2">
    <source>
        <dbReference type="Proteomes" id="UP000305546"/>
    </source>
</evidence>
<dbReference type="AlphaFoldDB" id="A0A5C4M9F6"/>
<gene>
    <name evidence="1" type="ORF">FG385_03850</name>
</gene>
<keyword evidence="2" id="KW-1185">Reference proteome</keyword>
<dbReference type="OrthoDB" id="4577814at2"/>
<accession>A0A5C4M9F6</accession>
<evidence type="ECO:0008006" key="3">
    <source>
        <dbReference type="Google" id="ProtNLM"/>
    </source>
</evidence>
<dbReference type="EMBL" id="VDFW01000002">
    <property type="protein sequence ID" value="TNC29218.1"/>
    <property type="molecule type" value="Genomic_DNA"/>
</dbReference>
<protein>
    <recommendedName>
        <fullName evidence="3">Helix-turn-helix domain-containing protein</fullName>
    </recommendedName>
</protein>
<dbReference type="RefSeq" id="WP_139095162.1">
    <property type="nucleotide sequence ID" value="NZ_VDFW01000002.1"/>
</dbReference>
<reference evidence="1 2" key="1">
    <citation type="submission" date="2019-06" db="EMBL/GenBank/DDBJ databases">
        <title>Amycolatopsis alkalitolerans sp. nov., isolated from Gastrodia elata Blume.</title>
        <authorList>
            <person name="Narsing Rao M.P."/>
            <person name="Li W.J."/>
        </authorList>
    </citation>
    <scope>NUCLEOTIDE SEQUENCE [LARGE SCALE GENOMIC DNA]</scope>
    <source>
        <strain evidence="1 2">SYSUP0005</strain>
    </source>
</reference>
<organism evidence="1 2">
    <name type="scientific">Amycolatopsis alkalitolerans</name>
    <dbReference type="NCBI Taxonomy" id="2547244"/>
    <lineage>
        <taxon>Bacteria</taxon>
        <taxon>Bacillati</taxon>
        <taxon>Actinomycetota</taxon>
        <taxon>Actinomycetes</taxon>
        <taxon>Pseudonocardiales</taxon>
        <taxon>Pseudonocardiaceae</taxon>
        <taxon>Amycolatopsis</taxon>
    </lineage>
</organism>
<comment type="caution">
    <text evidence="1">The sequence shown here is derived from an EMBL/GenBank/DDBJ whole genome shotgun (WGS) entry which is preliminary data.</text>
</comment>
<sequence length="550" mass="60668">MTGNSELSISLSLEQLALALGEAGAVPRGDLIRALERAAERLRMGTAHAEKPTDLVSQAEAARSVGVSRQAVNQWVRKGVLSPYPATEGNGRRAPLVSLAEISVAANRWRAEPVSTGFRPQLASFLELLRETPELAETAEAISAAIEEGPGPRHDEDAARVLREFLVAAMGTEGRQQEFTRAGVQMLAGLRPAVAVDTDHGFGHLLDGMELLIRSSDGSAGFDTASAAILGLLGAATVGARIQREESRYGEQIARCAEEVWGEDWVRRLFDAAFHADELVSPAVTRYTAPLVYLGCNRFMRQAQADGVSITYAASPGAVLPQSYHGGPVLSELLAGHRHAVPPWQFEKGSEAVRSALHRSAKSPFRIFNFEYGLFDDSIHGIRRYCFSMDRARYELSNFVEQLARKERTSYLELAVETLARVLERPYVEVATVEPPNVFDWWKDHLIRCSPRETLIGLRGERARKVAHGLLVRATFLPQVLDSGDQDPELRERLRVYVKNLNYDITDERYRDDLTRGTTRLIKSATEDLSRDAALARAEAEVTAMMKPPA</sequence>
<name>A0A5C4M9F6_9PSEU</name>
<proteinExistence type="predicted"/>
<dbReference type="Proteomes" id="UP000305546">
    <property type="component" value="Unassembled WGS sequence"/>
</dbReference>
<evidence type="ECO:0000313" key="1">
    <source>
        <dbReference type="EMBL" id="TNC29218.1"/>
    </source>
</evidence>